<sequence length="564" mass="63602">MDSTPVSGGRAGSDSDLDVMYIESAPGNKMTFDPVRGATLLDLAAYVVAAPEKPRALCRGPNFSPVPLGRPCATVPVMGDGNCFFRAVSYLVCGRDDYHYKIRSWCVREMSSNKEKYRDLLRSQYSSVEQYILERRPKDRGVWATEVEIAALANGWDVNVYTHNHGGWVVYSPDGRPRSNELPGIYVQNQLGHYEPIVCVKDPSGSGCYGFCRHTFVGECRQAVSEPLRCIARGLRDSKFATSQKPGEADEEKVGEGRKEKEEREYEDVEMDKEEECIINGEDGSQLLVPSTMFSRRAVEVNMEELYSDSDTLVQNWLSVMRSWKGFLNWLDDRWWGSVSRDDIATFLRSEKGRCAVVVSEPLEPKIGALCSVTMQGSSDAVLTTEIAMERGLYVCKELKGYYDDPRDIVLLLGCQRTVARKPSNVTSSQRSFFADARIPERLHRLIRGPMGKVWWGTYTNLAQVPKLTYPLTALQRQRRPSAMIALTDVKEERGPGYLFEIMYLSKRNGGYGLLINKCKVVFGIRGFTVVCGPRDKKCLAYHMDMEALVYGLSRLKRLIFLSK</sequence>
<protein>
    <recommendedName>
        <fullName evidence="2">ubiquitinyl hydrolase 1</fullName>
        <ecNumber evidence="2">3.4.19.12</ecNumber>
    </recommendedName>
</protein>
<feature type="region of interest" description="Disordered" evidence="6">
    <location>
        <begin position="241"/>
        <end position="267"/>
    </location>
</feature>
<dbReference type="InterPro" id="IPR003323">
    <property type="entry name" value="OTU_dom"/>
</dbReference>
<keyword evidence="4" id="KW-0833">Ubl conjugation pathway</keyword>
<evidence type="ECO:0000256" key="6">
    <source>
        <dbReference type="SAM" id="MobiDB-lite"/>
    </source>
</evidence>
<dbReference type="GO" id="GO:0004843">
    <property type="term" value="F:cysteine-type deubiquitinase activity"/>
    <property type="evidence" value="ECO:0007669"/>
    <property type="project" value="UniProtKB-EC"/>
</dbReference>
<dbReference type="PROSITE" id="PS50802">
    <property type="entry name" value="OTU"/>
    <property type="match status" value="1"/>
</dbReference>
<evidence type="ECO:0000256" key="4">
    <source>
        <dbReference type="ARBA" id="ARBA00022786"/>
    </source>
</evidence>
<dbReference type="Gene3D" id="3.90.70.80">
    <property type="match status" value="1"/>
</dbReference>
<keyword evidence="5" id="KW-0788">Thiol protease</keyword>
<keyword evidence="3 8" id="KW-0645">Protease</keyword>
<name>A0A286P9R2_ORYLA</name>
<dbReference type="InterPro" id="IPR050704">
    <property type="entry name" value="Peptidase_C85-like"/>
</dbReference>
<evidence type="ECO:0000256" key="1">
    <source>
        <dbReference type="ARBA" id="ARBA00000707"/>
    </source>
</evidence>
<feature type="domain" description="OTU" evidence="7">
    <location>
        <begin position="72"/>
        <end position="200"/>
    </location>
</feature>
<dbReference type="SUPFAM" id="SSF54001">
    <property type="entry name" value="Cysteine proteinases"/>
    <property type="match status" value="1"/>
</dbReference>
<dbReference type="EC" id="3.4.19.12" evidence="2"/>
<dbReference type="InterPro" id="IPR038765">
    <property type="entry name" value="Papain-like_cys_pep_sf"/>
</dbReference>
<keyword evidence="5" id="KW-0378">Hydrolase</keyword>
<dbReference type="EMBL" id="LC199500">
    <property type="protein sequence ID" value="BBA49173.1"/>
    <property type="molecule type" value="Genomic_DNA"/>
</dbReference>
<evidence type="ECO:0000256" key="3">
    <source>
        <dbReference type="ARBA" id="ARBA00022670"/>
    </source>
</evidence>
<organism evidence="8">
    <name type="scientific">Oryzias latipes</name>
    <name type="common">Japanese rice fish</name>
    <name type="synonym">Japanese killifish</name>
    <dbReference type="NCBI Taxonomy" id="8090"/>
    <lineage>
        <taxon>Eukaryota</taxon>
        <taxon>Metazoa</taxon>
        <taxon>Chordata</taxon>
        <taxon>Craniata</taxon>
        <taxon>Vertebrata</taxon>
        <taxon>Euteleostomi</taxon>
        <taxon>Actinopterygii</taxon>
        <taxon>Neopterygii</taxon>
        <taxon>Teleostei</taxon>
        <taxon>Neoteleostei</taxon>
        <taxon>Acanthomorphata</taxon>
        <taxon>Ovalentaria</taxon>
        <taxon>Atherinomorphae</taxon>
        <taxon>Beloniformes</taxon>
        <taxon>Adrianichthyidae</taxon>
        <taxon>Oryziinae</taxon>
        <taxon>Oryzias</taxon>
    </lineage>
</organism>
<reference evidence="8" key="1">
    <citation type="journal article" date="2017" name="Nat. Commun.">
        <title>Complete fusion of a transposon and herpesvirus created the Teratorn mobile element in medaka fish.</title>
        <authorList>
            <person name="Inoue Y."/>
            <person name="Saga T."/>
            <person name="Aikawa T."/>
            <person name="Kumagai M."/>
            <person name="Shimada A."/>
            <person name="Kawaguchi Y."/>
            <person name="Naruse K."/>
            <person name="Morishita S."/>
            <person name="Koga A."/>
            <person name="Takeda H."/>
        </authorList>
    </citation>
    <scope>NUCLEOTIDE SEQUENCE</scope>
</reference>
<feature type="compositionally biased region" description="Basic and acidic residues" evidence="6">
    <location>
        <begin position="252"/>
        <end position="264"/>
    </location>
</feature>
<evidence type="ECO:0000259" key="7">
    <source>
        <dbReference type="PROSITE" id="PS50802"/>
    </source>
</evidence>
<evidence type="ECO:0000256" key="2">
    <source>
        <dbReference type="ARBA" id="ARBA00012759"/>
    </source>
</evidence>
<dbReference type="PANTHER" id="PTHR12419">
    <property type="entry name" value="OTU DOMAIN CONTAINING PROTEIN"/>
    <property type="match status" value="1"/>
</dbReference>
<dbReference type="Pfam" id="PF02338">
    <property type="entry name" value="OTU"/>
    <property type="match status" value="1"/>
</dbReference>
<evidence type="ECO:0000256" key="5">
    <source>
        <dbReference type="ARBA" id="ARBA00022807"/>
    </source>
</evidence>
<evidence type="ECO:0000313" key="8">
    <source>
        <dbReference type="EMBL" id="BBA49173.1"/>
    </source>
</evidence>
<dbReference type="CDD" id="cd22755">
    <property type="entry name" value="OTU_CeDUB-like"/>
    <property type="match status" value="1"/>
</dbReference>
<accession>A0A286P9R2</accession>
<gene>
    <name evidence="8" type="primary">ORF13</name>
</gene>
<dbReference type="GO" id="GO:0006508">
    <property type="term" value="P:proteolysis"/>
    <property type="evidence" value="ECO:0007669"/>
    <property type="project" value="UniProtKB-KW"/>
</dbReference>
<comment type="catalytic activity">
    <reaction evidence="1">
        <text>Thiol-dependent hydrolysis of ester, thioester, amide, peptide and isopeptide bonds formed by the C-terminal Gly of ubiquitin (a 76-residue protein attached to proteins as an intracellular targeting signal).</text>
        <dbReference type="EC" id="3.4.19.12"/>
    </reaction>
</comment>
<proteinExistence type="predicted"/>
<dbReference type="AlphaFoldDB" id="A0A286P9R2"/>